<comment type="cofactor">
    <cofactor evidence="1">
        <name>Zn(2+)</name>
        <dbReference type="ChEBI" id="CHEBI:29105"/>
    </cofactor>
</comment>
<dbReference type="Proteomes" id="UP001176940">
    <property type="component" value="Unassembled WGS sequence"/>
</dbReference>
<keyword evidence="6" id="KW-0862">Zinc</keyword>
<dbReference type="SUPFAM" id="SSF53187">
    <property type="entry name" value="Zn-dependent exopeptidases"/>
    <property type="match status" value="1"/>
</dbReference>
<evidence type="ECO:0000313" key="9">
    <source>
        <dbReference type="Proteomes" id="UP001176940"/>
    </source>
</evidence>
<evidence type="ECO:0000256" key="3">
    <source>
        <dbReference type="ARBA" id="ARBA00022490"/>
    </source>
</evidence>
<keyword evidence="3" id="KW-0963">Cytoplasm</keyword>
<evidence type="ECO:0000313" key="8">
    <source>
        <dbReference type="EMBL" id="CAJ0947141.1"/>
    </source>
</evidence>
<dbReference type="EMBL" id="CAUEEQ010026468">
    <property type="protein sequence ID" value="CAJ0947141.1"/>
    <property type="molecule type" value="Genomic_DNA"/>
</dbReference>
<dbReference type="PANTHER" id="PTHR15162">
    <property type="entry name" value="ASPARTOACYLASE"/>
    <property type="match status" value="1"/>
</dbReference>
<gene>
    <name evidence="8" type="ORF">RIMI_LOCUS11599151</name>
</gene>
<dbReference type="PANTHER" id="PTHR15162:SF5">
    <property type="entry name" value="N-ACYL-AROMATIC-L-AMINO ACID AMIDOHYDROLASE (CARBOXYLATE-FORMING)"/>
    <property type="match status" value="1"/>
</dbReference>
<evidence type="ECO:0000256" key="2">
    <source>
        <dbReference type="ARBA" id="ARBA00004496"/>
    </source>
</evidence>
<evidence type="ECO:0000256" key="5">
    <source>
        <dbReference type="ARBA" id="ARBA00022801"/>
    </source>
</evidence>
<evidence type="ECO:0000256" key="6">
    <source>
        <dbReference type="ARBA" id="ARBA00022833"/>
    </source>
</evidence>
<proteinExistence type="predicted"/>
<keyword evidence="4" id="KW-0479">Metal-binding</keyword>
<organism evidence="8 9">
    <name type="scientific">Ranitomeya imitator</name>
    <name type="common">mimic poison frog</name>
    <dbReference type="NCBI Taxonomy" id="111125"/>
    <lineage>
        <taxon>Eukaryota</taxon>
        <taxon>Metazoa</taxon>
        <taxon>Chordata</taxon>
        <taxon>Craniata</taxon>
        <taxon>Vertebrata</taxon>
        <taxon>Euteleostomi</taxon>
        <taxon>Amphibia</taxon>
        <taxon>Batrachia</taxon>
        <taxon>Anura</taxon>
        <taxon>Neobatrachia</taxon>
        <taxon>Hyloidea</taxon>
        <taxon>Dendrobatidae</taxon>
        <taxon>Dendrobatinae</taxon>
        <taxon>Ranitomeya</taxon>
    </lineage>
</organism>
<evidence type="ECO:0000256" key="1">
    <source>
        <dbReference type="ARBA" id="ARBA00001947"/>
    </source>
</evidence>
<comment type="caution">
    <text evidence="8">The sequence shown here is derived from an EMBL/GenBank/DDBJ whole genome shotgun (WGS) entry which is preliminary data.</text>
</comment>
<name>A0ABN9LPI6_9NEOB</name>
<dbReference type="InterPro" id="IPR050178">
    <property type="entry name" value="AspA/AstE_fam"/>
</dbReference>
<dbReference type="Gene3D" id="3.40.630.10">
    <property type="entry name" value="Zn peptidases"/>
    <property type="match status" value="1"/>
</dbReference>
<reference evidence="8" key="1">
    <citation type="submission" date="2023-07" db="EMBL/GenBank/DDBJ databases">
        <authorList>
            <person name="Stuckert A."/>
        </authorList>
    </citation>
    <scope>NUCLEOTIDE SEQUENCE</scope>
</reference>
<feature type="domain" description="Succinylglutamate desuccinylase/Aspartoacylase catalytic" evidence="7">
    <location>
        <begin position="163"/>
        <end position="230"/>
    </location>
</feature>
<comment type="subcellular location">
    <subcellularLocation>
        <location evidence="2">Cytoplasm</location>
    </subcellularLocation>
</comment>
<evidence type="ECO:0000259" key="7">
    <source>
        <dbReference type="Pfam" id="PF24827"/>
    </source>
</evidence>
<keyword evidence="5" id="KW-0378">Hydrolase</keyword>
<accession>A0ABN9LPI6</accession>
<dbReference type="InterPro" id="IPR055438">
    <property type="entry name" value="AstE_AspA_cat"/>
</dbReference>
<dbReference type="Pfam" id="PF24827">
    <property type="entry name" value="AstE_AspA_cat"/>
    <property type="match status" value="1"/>
</dbReference>
<sequence>MPEGPVAVVGRCTPIHPSPPLSAAAAAFNYTVVYDVDTVECNDGGESVTMIQSWLKLLKPFKLFQKINTMLTYAKPNPQCTCCGKFHAETLRIIFRSMSILCAGSAEFYTYSFIGIRRCKIAGKIRYKSAATFSHRSVDNSIAFPMAHNQKESLSSSMECSPVSRVVIFGGTHGNEMSGVTLVKHWLKDPSELHRTTFMAEPCLANPLAVEKCVRYIDRDLNRSFSEEVLRSFLAVSLVPTCIRRNGWTSLELKSFGILSVHI</sequence>
<protein>
    <recommendedName>
        <fullName evidence="7">Succinylglutamate desuccinylase/Aspartoacylase catalytic domain-containing protein</fullName>
    </recommendedName>
</protein>
<keyword evidence="9" id="KW-1185">Reference proteome</keyword>
<evidence type="ECO:0000256" key="4">
    <source>
        <dbReference type="ARBA" id="ARBA00022723"/>
    </source>
</evidence>